<comment type="caution">
    <text evidence="1">The sequence shown here is derived from an EMBL/GenBank/DDBJ whole genome shotgun (WGS) entry which is preliminary data.</text>
</comment>
<evidence type="ECO:0000313" key="2">
    <source>
        <dbReference type="Proteomes" id="UP000708208"/>
    </source>
</evidence>
<gene>
    <name evidence="1" type="ORF">AFUS01_LOCUS30322</name>
</gene>
<evidence type="ECO:0000313" key="1">
    <source>
        <dbReference type="EMBL" id="CAG7819904.1"/>
    </source>
</evidence>
<dbReference type="EMBL" id="CAJVCH010462858">
    <property type="protein sequence ID" value="CAG7819904.1"/>
    <property type="molecule type" value="Genomic_DNA"/>
</dbReference>
<dbReference type="Proteomes" id="UP000708208">
    <property type="component" value="Unassembled WGS sequence"/>
</dbReference>
<proteinExistence type="predicted"/>
<reference evidence="1" key="1">
    <citation type="submission" date="2021-06" db="EMBL/GenBank/DDBJ databases">
        <authorList>
            <person name="Hodson N. C."/>
            <person name="Mongue J. A."/>
            <person name="Jaron S. K."/>
        </authorList>
    </citation>
    <scope>NUCLEOTIDE SEQUENCE</scope>
</reference>
<protein>
    <submittedName>
        <fullName evidence="1">Uncharacterized protein</fullName>
    </submittedName>
</protein>
<accession>A0A8J2LBX0</accession>
<organism evidence="1 2">
    <name type="scientific">Allacma fusca</name>
    <dbReference type="NCBI Taxonomy" id="39272"/>
    <lineage>
        <taxon>Eukaryota</taxon>
        <taxon>Metazoa</taxon>
        <taxon>Ecdysozoa</taxon>
        <taxon>Arthropoda</taxon>
        <taxon>Hexapoda</taxon>
        <taxon>Collembola</taxon>
        <taxon>Symphypleona</taxon>
        <taxon>Sminthuridae</taxon>
        <taxon>Allacma</taxon>
    </lineage>
</organism>
<sequence length="124" mass="14439">MCGTFLKNVYVIDAKQCHFCLKDFPMFNFNRRADGFRKCMRSNHLSHASWKFCRTCGLNKLPQHESSYIAVPVLPPTVHTANISTGKEDLQMHYEMELLQKMENAGLLDEKPEIPRNWDVQTFT</sequence>
<name>A0A8J2LBX0_9HEXA</name>
<keyword evidence="2" id="KW-1185">Reference proteome</keyword>
<dbReference type="AlphaFoldDB" id="A0A8J2LBX0"/>